<dbReference type="InterPro" id="IPR002577">
    <property type="entry name" value="HTH_HxlR"/>
</dbReference>
<dbReference type="OrthoDB" id="370168at2"/>
<evidence type="ECO:0000259" key="4">
    <source>
        <dbReference type="PROSITE" id="PS51118"/>
    </source>
</evidence>
<name>A0A4P6EBC4_9MICO</name>
<gene>
    <name evidence="5" type="ORF">ET475_05125</name>
</gene>
<dbReference type="Gene3D" id="1.10.10.10">
    <property type="entry name" value="Winged helix-like DNA-binding domain superfamily/Winged helix DNA-binding domain"/>
    <property type="match status" value="1"/>
</dbReference>
<dbReference type="PROSITE" id="PS51118">
    <property type="entry name" value="HTH_HXLR"/>
    <property type="match status" value="1"/>
</dbReference>
<dbReference type="KEGG" id="mprt:ET475_05125"/>
<reference evidence="5 6" key="1">
    <citation type="submission" date="2019-01" db="EMBL/GenBank/DDBJ databases">
        <title>Genome sequencing of strain DFW100M-13.</title>
        <authorList>
            <person name="Heo J."/>
            <person name="Kim S.-J."/>
            <person name="Kim J.-S."/>
            <person name="Hong S.-B."/>
            <person name="Kwon S.-W."/>
        </authorList>
    </citation>
    <scope>NUCLEOTIDE SEQUENCE [LARGE SCALE GENOMIC DNA]</scope>
    <source>
        <strain evidence="5 6">DFW100M-13</strain>
    </source>
</reference>
<sequence>MQHRRGPEGVLPDRPHRVVGHCQLLLDGVSVRRHRPYAFGSGYPQGHPVSNGKHGGVVEACPTGTHDVHNVYAAQCPCRALLELLANKWTALAIGALEAGPMRFGALKQLLAGVSPKVLTQTLRRLEDSGMVARTVYPAVPAHVEYELTALGRSVSEPLRGLRVWVEHHLDDVVGENRDRDLTLLES</sequence>
<evidence type="ECO:0000256" key="1">
    <source>
        <dbReference type="ARBA" id="ARBA00023015"/>
    </source>
</evidence>
<organism evidence="5 6">
    <name type="scientific">Microbacterium protaetiae</name>
    <dbReference type="NCBI Taxonomy" id="2509458"/>
    <lineage>
        <taxon>Bacteria</taxon>
        <taxon>Bacillati</taxon>
        <taxon>Actinomycetota</taxon>
        <taxon>Actinomycetes</taxon>
        <taxon>Micrococcales</taxon>
        <taxon>Microbacteriaceae</taxon>
        <taxon>Microbacterium</taxon>
    </lineage>
</organism>
<dbReference type="SUPFAM" id="SSF46785">
    <property type="entry name" value="Winged helix' DNA-binding domain"/>
    <property type="match status" value="1"/>
</dbReference>
<dbReference type="EMBL" id="CP035494">
    <property type="protein sequence ID" value="QAY59435.1"/>
    <property type="molecule type" value="Genomic_DNA"/>
</dbReference>
<dbReference type="InterPro" id="IPR036390">
    <property type="entry name" value="WH_DNA-bd_sf"/>
</dbReference>
<proteinExistence type="predicted"/>
<keyword evidence="1" id="KW-0805">Transcription regulation</keyword>
<dbReference type="PANTHER" id="PTHR33204:SF37">
    <property type="entry name" value="HTH-TYPE TRANSCRIPTIONAL REGULATOR YODB"/>
    <property type="match status" value="1"/>
</dbReference>
<dbReference type="AlphaFoldDB" id="A0A4P6EBC4"/>
<keyword evidence="2" id="KW-0238">DNA-binding</keyword>
<keyword evidence="3" id="KW-0804">Transcription</keyword>
<dbReference type="GO" id="GO:0003677">
    <property type="term" value="F:DNA binding"/>
    <property type="evidence" value="ECO:0007669"/>
    <property type="project" value="UniProtKB-KW"/>
</dbReference>
<evidence type="ECO:0000313" key="5">
    <source>
        <dbReference type="EMBL" id="QAY59435.1"/>
    </source>
</evidence>
<evidence type="ECO:0000256" key="3">
    <source>
        <dbReference type="ARBA" id="ARBA00023163"/>
    </source>
</evidence>
<dbReference type="PANTHER" id="PTHR33204">
    <property type="entry name" value="TRANSCRIPTIONAL REGULATOR, MARR FAMILY"/>
    <property type="match status" value="1"/>
</dbReference>
<accession>A0A4P6EBC4</accession>
<feature type="domain" description="HTH hxlR-type" evidence="4">
    <location>
        <begin position="76"/>
        <end position="174"/>
    </location>
</feature>
<dbReference type="Proteomes" id="UP000293995">
    <property type="component" value="Chromosome"/>
</dbReference>
<dbReference type="InterPro" id="IPR036388">
    <property type="entry name" value="WH-like_DNA-bd_sf"/>
</dbReference>
<evidence type="ECO:0000256" key="2">
    <source>
        <dbReference type="ARBA" id="ARBA00023125"/>
    </source>
</evidence>
<keyword evidence="6" id="KW-1185">Reference proteome</keyword>
<protein>
    <submittedName>
        <fullName evidence="5">Transcriptional regulator</fullName>
    </submittedName>
</protein>
<evidence type="ECO:0000313" key="6">
    <source>
        <dbReference type="Proteomes" id="UP000293995"/>
    </source>
</evidence>
<dbReference type="Pfam" id="PF01638">
    <property type="entry name" value="HxlR"/>
    <property type="match status" value="1"/>
</dbReference>